<dbReference type="EMBL" id="MN740730">
    <property type="protein sequence ID" value="QHS81135.1"/>
    <property type="molecule type" value="Genomic_DNA"/>
</dbReference>
<name>A0A6C0APA6_9ZZZZ</name>
<evidence type="ECO:0000313" key="1">
    <source>
        <dbReference type="EMBL" id="QHS81135.1"/>
    </source>
</evidence>
<sequence>MSACQNGQLEAVRYLCHHGADPTLATSDKIKAIDLTKNPDIRNILLNGCSSQAKGGYYRRIRCTRRHKKHSKHATRLRKRK</sequence>
<dbReference type="InterPro" id="IPR002110">
    <property type="entry name" value="Ankyrin_rpt"/>
</dbReference>
<dbReference type="AlphaFoldDB" id="A0A6C0APA6"/>
<protein>
    <recommendedName>
        <fullName evidence="2">Ankyrin repeat protein</fullName>
    </recommendedName>
</protein>
<organism evidence="1">
    <name type="scientific">viral metagenome</name>
    <dbReference type="NCBI Taxonomy" id="1070528"/>
    <lineage>
        <taxon>unclassified sequences</taxon>
        <taxon>metagenomes</taxon>
        <taxon>organismal metagenomes</taxon>
    </lineage>
</organism>
<evidence type="ECO:0008006" key="2">
    <source>
        <dbReference type="Google" id="ProtNLM"/>
    </source>
</evidence>
<dbReference type="Pfam" id="PF00023">
    <property type="entry name" value="Ank"/>
    <property type="match status" value="1"/>
</dbReference>
<dbReference type="SUPFAM" id="SSF48403">
    <property type="entry name" value="Ankyrin repeat"/>
    <property type="match status" value="1"/>
</dbReference>
<proteinExistence type="predicted"/>
<accession>A0A6C0APA6</accession>
<dbReference type="InterPro" id="IPR036770">
    <property type="entry name" value="Ankyrin_rpt-contain_sf"/>
</dbReference>
<reference evidence="1" key="1">
    <citation type="journal article" date="2020" name="Nature">
        <title>Giant virus diversity and host interactions through global metagenomics.</title>
        <authorList>
            <person name="Schulz F."/>
            <person name="Roux S."/>
            <person name="Paez-Espino D."/>
            <person name="Jungbluth S."/>
            <person name="Walsh D.A."/>
            <person name="Denef V.J."/>
            <person name="McMahon K.D."/>
            <person name="Konstantinidis K.T."/>
            <person name="Eloe-Fadrosh E.A."/>
            <person name="Kyrpides N.C."/>
            <person name="Woyke T."/>
        </authorList>
    </citation>
    <scope>NUCLEOTIDE SEQUENCE</scope>
    <source>
        <strain evidence="1">GVMAG-S-1101161-73</strain>
    </source>
</reference>
<dbReference type="Gene3D" id="1.25.40.20">
    <property type="entry name" value="Ankyrin repeat-containing domain"/>
    <property type="match status" value="1"/>
</dbReference>